<name>A0A0A9EGY4_ARUDO</name>
<reference evidence="1" key="2">
    <citation type="journal article" date="2015" name="Data Brief">
        <title>Shoot transcriptome of the giant reed, Arundo donax.</title>
        <authorList>
            <person name="Barrero R.A."/>
            <person name="Guerrero F.D."/>
            <person name="Moolhuijzen P."/>
            <person name="Goolsby J.A."/>
            <person name="Tidwell J."/>
            <person name="Bellgard S.E."/>
            <person name="Bellgard M.I."/>
        </authorList>
    </citation>
    <scope>NUCLEOTIDE SEQUENCE</scope>
    <source>
        <tissue evidence="1">Shoot tissue taken approximately 20 cm above the soil surface</tissue>
    </source>
</reference>
<reference evidence="1" key="1">
    <citation type="submission" date="2014-09" db="EMBL/GenBank/DDBJ databases">
        <authorList>
            <person name="Magalhaes I.L.F."/>
            <person name="Oliveira U."/>
            <person name="Santos F.R."/>
            <person name="Vidigal T.H.D.A."/>
            <person name="Brescovit A.D."/>
            <person name="Santos A.J."/>
        </authorList>
    </citation>
    <scope>NUCLEOTIDE SEQUENCE</scope>
    <source>
        <tissue evidence="1">Shoot tissue taken approximately 20 cm above the soil surface</tissue>
    </source>
</reference>
<dbReference type="EMBL" id="GBRH01197891">
    <property type="protein sequence ID" value="JAE00005.1"/>
    <property type="molecule type" value="Transcribed_RNA"/>
</dbReference>
<proteinExistence type="predicted"/>
<accession>A0A0A9EGY4</accession>
<evidence type="ECO:0000313" key="1">
    <source>
        <dbReference type="EMBL" id="JAE00005.1"/>
    </source>
</evidence>
<sequence length="12" mass="1292">MTAALESSEPTR</sequence>
<organism evidence="1">
    <name type="scientific">Arundo donax</name>
    <name type="common">Giant reed</name>
    <name type="synonym">Donax arundinaceus</name>
    <dbReference type="NCBI Taxonomy" id="35708"/>
    <lineage>
        <taxon>Eukaryota</taxon>
        <taxon>Viridiplantae</taxon>
        <taxon>Streptophyta</taxon>
        <taxon>Embryophyta</taxon>
        <taxon>Tracheophyta</taxon>
        <taxon>Spermatophyta</taxon>
        <taxon>Magnoliopsida</taxon>
        <taxon>Liliopsida</taxon>
        <taxon>Poales</taxon>
        <taxon>Poaceae</taxon>
        <taxon>PACMAD clade</taxon>
        <taxon>Arundinoideae</taxon>
        <taxon>Arundineae</taxon>
        <taxon>Arundo</taxon>
    </lineage>
</organism>
<protein>
    <submittedName>
        <fullName evidence="1">Uncharacterized protein</fullName>
    </submittedName>
</protein>